<reference evidence="1 2" key="1">
    <citation type="journal article" date="2019" name="Sci. Rep.">
        <title>Orb-weaving spider Araneus ventricosus genome elucidates the spidroin gene catalogue.</title>
        <authorList>
            <person name="Kono N."/>
            <person name="Nakamura H."/>
            <person name="Ohtoshi R."/>
            <person name="Moran D.A.P."/>
            <person name="Shinohara A."/>
            <person name="Yoshida Y."/>
            <person name="Fujiwara M."/>
            <person name="Mori M."/>
            <person name="Tomita M."/>
            <person name="Arakawa K."/>
        </authorList>
    </citation>
    <scope>NUCLEOTIDE SEQUENCE [LARGE SCALE GENOMIC DNA]</scope>
</reference>
<evidence type="ECO:0000313" key="2">
    <source>
        <dbReference type="Proteomes" id="UP000499080"/>
    </source>
</evidence>
<dbReference type="AlphaFoldDB" id="A0A4Y2P532"/>
<keyword evidence="2" id="KW-1185">Reference proteome</keyword>
<dbReference type="EMBL" id="BGPR01010440">
    <property type="protein sequence ID" value="GBN46153.1"/>
    <property type="molecule type" value="Genomic_DNA"/>
</dbReference>
<name>A0A4Y2P532_ARAVE</name>
<sequence>MQAGRVVVIVNLLQVRRSKFGPDKIISRHTSANLRYLGRRKLVVTSNLRQTRFASEGGDSALLDCHKFASSLTRQICHNKVISSQNQTCCKCTCYLGRGLVLIGRGILLLCL</sequence>
<comment type="caution">
    <text evidence="1">The sequence shown here is derived from an EMBL/GenBank/DDBJ whole genome shotgun (WGS) entry which is preliminary data.</text>
</comment>
<evidence type="ECO:0000313" key="1">
    <source>
        <dbReference type="EMBL" id="GBN46153.1"/>
    </source>
</evidence>
<protein>
    <submittedName>
        <fullName evidence="1">Uncharacterized protein</fullName>
    </submittedName>
</protein>
<organism evidence="1 2">
    <name type="scientific">Araneus ventricosus</name>
    <name type="common">Orbweaver spider</name>
    <name type="synonym">Epeira ventricosa</name>
    <dbReference type="NCBI Taxonomy" id="182803"/>
    <lineage>
        <taxon>Eukaryota</taxon>
        <taxon>Metazoa</taxon>
        <taxon>Ecdysozoa</taxon>
        <taxon>Arthropoda</taxon>
        <taxon>Chelicerata</taxon>
        <taxon>Arachnida</taxon>
        <taxon>Araneae</taxon>
        <taxon>Araneomorphae</taxon>
        <taxon>Entelegynae</taxon>
        <taxon>Araneoidea</taxon>
        <taxon>Araneidae</taxon>
        <taxon>Araneus</taxon>
    </lineage>
</organism>
<gene>
    <name evidence="1" type="ORF">AVEN_200208_1</name>
</gene>
<proteinExistence type="predicted"/>
<dbReference type="Proteomes" id="UP000499080">
    <property type="component" value="Unassembled WGS sequence"/>
</dbReference>
<accession>A0A4Y2P532</accession>